<organism evidence="2 3">
    <name type="scientific">Citrobacter meridianamericanus</name>
    <dbReference type="NCBI Taxonomy" id="2894201"/>
    <lineage>
        <taxon>Bacteria</taxon>
        <taxon>Pseudomonadati</taxon>
        <taxon>Pseudomonadota</taxon>
        <taxon>Gammaproteobacteria</taxon>
        <taxon>Enterobacterales</taxon>
        <taxon>Enterobacteriaceae</taxon>
        <taxon>Citrobacter</taxon>
    </lineage>
</organism>
<evidence type="ECO:0000313" key="2">
    <source>
        <dbReference type="EMBL" id="MCO5784267.1"/>
    </source>
</evidence>
<reference evidence="2" key="1">
    <citation type="submission" date="2021-11" db="EMBL/GenBank/DDBJ databases">
        <title>Citrobacter meridianamericanus sp. nov. isolated from soil.</title>
        <authorList>
            <person name="Furlan J.P.R."/>
            <person name="Stehling E.G."/>
        </authorList>
    </citation>
    <scope>NUCLEOTIDE SEQUENCE</scope>
    <source>
        <strain evidence="2">BR102</strain>
    </source>
</reference>
<protein>
    <recommendedName>
        <fullName evidence="4">Fimbrial protein</fullName>
    </recommendedName>
</protein>
<keyword evidence="1" id="KW-0732">Signal</keyword>
<gene>
    <name evidence="2" type="ORF">LOD26_23565</name>
</gene>
<dbReference type="RefSeq" id="WP_252839000.1">
    <property type="nucleotide sequence ID" value="NZ_JAJJVQ010000011.1"/>
</dbReference>
<proteinExistence type="predicted"/>
<feature type="chain" id="PRO_5047254114" description="Fimbrial protein" evidence="1">
    <location>
        <begin position="19"/>
        <end position="318"/>
    </location>
</feature>
<dbReference type="EMBL" id="JAJJVQ010000011">
    <property type="protein sequence ID" value="MCO5784267.1"/>
    <property type="molecule type" value="Genomic_DNA"/>
</dbReference>
<evidence type="ECO:0000256" key="1">
    <source>
        <dbReference type="SAM" id="SignalP"/>
    </source>
</evidence>
<evidence type="ECO:0000313" key="3">
    <source>
        <dbReference type="Proteomes" id="UP001139290"/>
    </source>
</evidence>
<feature type="signal peptide" evidence="1">
    <location>
        <begin position="1"/>
        <end position="18"/>
    </location>
</feature>
<sequence>MIRIVVLLAAYAASPALASCNLVWTGGTSRMGVVDESTQLIMLANHWSNGPIVFDLDTTVMIGDVGVTRRSDGTGESLPIKPSTYSPTGTGVNWLYPIIPSMTTEYHGRTFVRVRDGSRDPYRQKNYADTTYAINYGDLLRVGSSVITGHDYYGIHKSEQNLPADKCSTLSAWGAPLYMSSTWRGKMNVTFDNNQTALERYGLRFTFVVPVRLEIPVKVTASPSSLSFGQLTTGTTGLRDLNVTVGAISGANHTISFAYTSDGSSREVLTVDNYSLPYTASRTIPSGQSSRSEVFKVRITSPTAAAVSGRLQITAKLT</sequence>
<evidence type="ECO:0008006" key="4">
    <source>
        <dbReference type="Google" id="ProtNLM"/>
    </source>
</evidence>
<name>A0ABT1BEH0_9ENTR</name>
<accession>A0ABT1BEH0</accession>
<keyword evidence="3" id="KW-1185">Reference proteome</keyword>
<comment type="caution">
    <text evidence="2">The sequence shown here is derived from an EMBL/GenBank/DDBJ whole genome shotgun (WGS) entry which is preliminary data.</text>
</comment>
<dbReference type="PROSITE" id="PS51257">
    <property type="entry name" value="PROKAR_LIPOPROTEIN"/>
    <property type="match status" value="1"/>
</dbReference>
<dbReference type="Proteomes" id="UP001139290">
    <property type="component" value="Unassembled WGS sequence"/>
</dbReference>